<dbReference type="EMBL" id="GGFM01012302">
    <property type="protein sequence ID" value="MBW33053.1"/>
    <property type="molecule type" value="Transcribed_RNA"/>
</dbReference>
<protein>
    <submittedName>
        <fullName evidence="1">Putative secreted peptide</fullName>
    </submittedName>
</protein>
<organism evidence="1">
    <name type="scientific">Anopheles braziliensis</name>
    <dbReference type="NCBI Taxonomy" id="58242"/>
    <lineage>
        <taxon>Eukaryota</taxon>
        <taxon>Metazoa</taxon>
        <taxon>Ecdysozoa</taxon>
        <taxon>Arthropoda</taxon>
        <taxon>Hexapoda</taxon>
        <taxon>Insecta</taxon>
        <taxon>Pterygota</taxon>
        <taxon>Neoptera</taxon>
        <taxon>Endopterygota</taxon>
        <taxon>Diptera</taxon>
        <taxon>Nematocera</taxon>
        <taxon>Culicoidea</taxon>
        <taxon>Culicidae</taxon>
        <taxon>Anophelinae</taxon>
        <taxon>Anopheles</taxon>
    </lineage>
</organism>
<name>A0A2M3ZWX7_9DIPT</name>
<dbReference type="AlphaFoldDB" id="A0A2M3ZWX7"/>
<sequence length="83" mass="9014">MMIRRRSLSLSLTGSAASSSSTAYCASLRSRGANNNNKGNATPFFSFLLGPRTRTPRESRCPSSHCSFEDIRKKKTRGCPGKG</sequence>
<accession>A0A2M3ZWX7</accession>
<evidence type="ECO:0000313" key="1">
    <source>
        <dbReference type="EMBL" id="MBW33053.1"/>
    </source>
</evidence>
<reference evidence="1" key="1">
    <citation type="submission" date="2018-01" db="EMBL/GenBank/DDBJ databases">
        <title>An insight into the sialome of Amazonian anophelines.</title>
        <authorList>
            <person name="Ribeiro J.M."/>
            <person name="Scarpassa V."/>
            <person name="Calvo E."/>
        </authorList>
    </citation>
    <scope>NUCLEOTIDE SEQUENCE</scope>
    <source>
        <tissue evidence="1">Salivary glands</tissue>
    </source>
</reference>
<proteinExistence type="predicted"/>